<dbReference type="PATRIC" id="fig|1129794.4.peg.3549"/>
<reference evidence="1 2" key="1">
    <citation type="journal article" date="2013" name="Genome Announc.">
        <title>Complete Genome Sequence of Glaciecola psychrophila Strain 170T.</title>
        <authorList>
            <person name="Yin J."/>
            <person name="Chen J."/>
            <person name="Liu G."/>
            <person name="Yu Y."/>
            <person name="Song L."/>
            <person name="Wang X."/>
            <person name="Qu X."/>
        </authorList>
    </citation>
    <scope>NUCLEOTIDE SEQUENCE [LARGE SCALE GENOMIC DNA]</scope>
    <source>
        <strain evidence="1 2">170</strain>
    </source>
</reference>
<dbReference type="EMBL" id="CP003837">
    <property type="protein sequence ID" value="AGH45676.1"/>
    <property type="molecule type" value="Genomic_DNA"/>
</dbReference>
<accession>K6YXH5</accession>
<evidence type="ECO:0008006" key="3">
    <source>
        <dbReference type="Google" id="ProtNLM"/>
    </source>
</evidence>
<evidence type="ECO:0000313" key="2">
    <source>
        <dbReference type="Proteomes" id="UP000011864"/>
    </source>
</evidence>
<dbReference type="HOGENOM" id="CLU_097808_0_0_6"/>
<evidence type="ECO:0000313" key="1">
    <source>
        <dbReference type="EMBL" id="AGH45676.1"/>
    </source>
</evidence>
<organism evidence="1 2">
    <name type="scientific">Paraglaciecola psychrophila 170</name>
    <dbReference type="NCBI Taxonomy" id="1129794"/>
    <lineage>
        <taxon>Bacteria</taxon>
        <taxon>Pseudomonadati</taxon>
        <taxon>Pseudomonadota</taxon>
        <taxon>Gammaproteobacteria</taxon>
        <taxon>Alteromonadales</taxon>
        <taxon>Alteromonadaceae</taxon>
        <taxon>Paraglaciecola</taxon>
    </lineage>
</organism>
<name>K6YXH5_9ALTE</name>
<dbReference type="KEGG" id="gps:C427_3568"/>
<dbReference type="AlphaFoldDB" id="K6YXH5"/>
<gene>
    <name evidence="1" type="ORF">C427_3568</name>
</gene>
<sequence>MKNKVLVFSIALNGYQWLYKDCIASHKRYADLNGYTYQVVTKPYATSIGVECCWLKLTLMIEALANGYDAVLFVDADAYIQTHAPQLSSVLLPDKYVYLAKSYTGRYNSGVILIKNHRKVLHWLNMIVTARHQPILAENNVGWGENGHIIEYTKHCQFVSTLDRSWNNTYDPDLNDYIRHYSFGPLRTNLWLNLSHKILARLTKLFSKCQALAEMKCQSYPPPDKLTKLTSLVLKRYSEFRRI</sequence>
<proteinExistence type="predicted"/>
<dbReference type="Proteomes" id="UP000011864">
    <property type="component" value="Chromosome"/>
</dbReference>
<dbReference type="eggNOG" id="COG1442">
    <property type="taxonomic scope" value="Bacteria"/>
</dbReference>
<dbReference type="SUPFAM" id="SSF53448">
    <property type="entry name" value="Nucleotide-diphospho-sugar transferases"/>
    <property type="match status" value="1"/>
</dbReference>
<dbReference type="STRING" id="1129794.C427_3568"/>
<protein>
    <recommendedName>
        <fullName evidence="3">Nucleotide-diphospho-sugar transferase domain-containing protein</fullName>
    </recommendedName>
</protein>
<dbReference type="InterPro" id="IPR029044">
    <property type="entry name" value="Nucleotide-diphossugar_trans"/>
</dbReference>
<keyword evidence="2" id="KW-1185">Reference proteome</keyword>
<dbReference type="RefSeq" id="WP_007637635.1">
    <property type="nucleotide sequence ID" value="NC_020514.1"/>
</dbReference>
<dbReference type="Gene3D" id="3.90.550.10">
    <property type="entry name" value="Spore Coat Polysaccharide Biosynthesis Protein SpsA, Chain A"/>
    <property type="match status" value="1"/>
</dbReference>
<dbReference type="OrthoDB" id="1494230at2"/>